<dbReference type="GO" id="GO:0046872">
    <property type="term" value="F:metal ion binding"/>
    <property type="evidence" value="ECO:0007669"/>
    <property type="project" value="UniProtKB-KW"/>
</dbReference>
<evidence type="ECO:0000256" key="2">
    <source>
        <dbReference type="ARBA" id="ARBA00022723"/>
    </source>
</evidence>
<dbReference type="InterPro" id="IPR029062">
    <property type="entry name" value="Class_I_gatase-like"/>
</dbReference>
<evidence type="ECO:0000259" key="6">
    <source>
        <dbReference type="PROSITE" id="PS51007"/>
    </source>
</evidence>
<dbReference type="EMBL" id="BSOH01000023">
    <property type="protein sequence ID" value="GLR18716.1"/>
    <property type="molecule type" value="Genomic_DNA"/>
</dbReference>
<dbReference type="Pfam" id="PF18911">
    <property type="entry name" value="PKD_4"/>
    <property type="match status" value="1"/>
</dbReference>
<sequence length="1024" mass="115156">MKRFKFIPFLFFIIFLFSCSKEEKKILLFSIENSTNKEDIASAKATIKALADSSEVFIIESDSKEVFTEDALKSFQAIVLLYTSGEILNDVQRADVERFVESGGSLFGIEAKPKLAMDWPWYGSYMDQPSANLDLNSSDFQSIIQNSIDNNQLNYALAKTQRVPEENRFRKEVVDFNLNEPMELDEIEGKGILFVERRGLLKLYDFNLNQTREVGSLDVAYANEDGLLGLAVDPNFSDNNWIYLFYSAPGEDPIQRVSRFNFTDDSLDINSEKVLLEIPTIRKCCHSGGALEFGPNGNLFITLGDNTNPFESSGYAPIDERPGRALWDAQKSAANTNDLRGKILRIKPEDDGTYSIPEGNLFPPGTPKTRPEIYVMGLRNPFRHSIDSKTGYLYWGDIGPDAGKPDPKRGPDGMGEFNQARKAGFWGWPYTRGNNQAYFDYDFAAGKSLDQFDPNNLINNSPNNTGLEKLPPAQESLIWFGYGRSEEFPWIGKGGINPMAGPVFHAEGHGDEFPEYFEDKLFVYEWMRDWIYVVTLDKDQNYAKADAFMPNTEFSHPMDMIFGKDGMLYVLEYGQKWNSRNFDARLSRIKYIKGNREPIAKIEADKEVGSAPLTVQFSGEKSIDYDQDKLKFEWSFDEEKVQSKEENPTFTFEKEGIYTVSLTISDGSNGKSTTTQKIMVGNETPQLTINTEASNIYWDGKKVDYTVSVEDKEDGKTTDGSIKAGDVKVTFTYLPEGKDIVLATVGHQQSVKPEGLRIIEASDCKACHAMDEKVNGPAYKDIANKYTSKDKNKLIGSVIKGSSGVWGETMMSAHPQLSLEEVGKIIDYILSLRTPDKEEQTLPLSGTVTLDEHVKDKSKGRYILMASYLDRGNPNVNESRLSVSDQIVFKAPKLEAENADEYSEGLSAWGSQGSTVMGSILNNTFLKFEDVDFKGLNSVNIAGVYNAGYDYGGKVELRIGSEDGKLIGQTDVGYFHPKKNGKESYEIPFKTLEGIQDLYVVFKNEEDKDKYILNADWIYLNYKG</sequence>
<dbReference type="SMART" id="SM00089">
    <property type="entry name" value="PKD"/>
    <property type="match status" value="1"/>
</dbReference>
<comment type="caution">
    <text evidence="7">The sequence shown here is derived from an EMBL/GenBank/DDBJ whole genome shotgun (WGS) entry which is preliminary data.</text>
</comment>
<keyword evidence="1 4" id="KW-0349">Heme</keyword>
<dbReference type="InterPro" id="IPR022409">
    <property type="entry name" value="PKD/Chitinase_dom"/>
</dbReference>
<dbReference type="Proteomes" id="UP001156666">
    <property type="component" value="Unassembled WGS sequence"/>
</dbReference>
<dbReference type="InterPro" id="IPR005084">
    <property type="entry name" value="CBM6"/>
</dbReference>
<keyword evidence="3 4" id="KW-0408">Iron</keyword>
<accession>A0AA37WEE3</accession>
<dbReference type="InterPro" id="IPR036909">
    <property type="entry name" value="Cyt_c-like_dom_sf"/>
</dbReference>
<dbReference type="InterPro" id="IPR012938">
    <property type="entry name" value="Glc/Sorbosone_DH"/>
</dbReference>
<dbReference type="Gene3D" id="2.60.120.260">
    <property type="entry name" value="Galactose-binding domain-like"/>
    <property type="match status" value="1"/>
</dbReference>
<dbReference type="Pfam" id="PF06283">
    <property type="entry name" value="ThuA"/>
    <property type="match status" value="1"/>
</dbReference>
<feature type="domain" description="Cytochrome c" evidence="6">
    <location>
        <begin position="750"/>
        <end position="833"/>
    </location>
</feature>
<reference evidence="7" key="1">
    <citation type="journal article" date="2014" name="Int. J. Syst. Evol. Microbiol.">
        <title>Complete genome sequence of Corynebacterium casei LMG S-19264T (=DSM 44701T), isolated from a smear-ripened cheese.</title>
        <authorList>
            <consortium name="US DOE Joint Genome Institute (JGI-PGF)"/>
            <person name="Walter F."/>
            <person name="Albersmeier A."/>
            <person name="Kalinowski J."/>
            <person name="Ruckert C."/>
        </authorList>
    </citation>
    <scope>NUCLEOTIDE SEQUENCE</scope>
    <source>
        <strain evidence="7">NBRC 108769</strain>
    </source>
</reference>
<evidence type="ECO:0000313" key="7">
    <source>
        <dbReference type="EMBL" id="GLR18716.1"/>
    </source>
</evidence>
<dbReference type="Pfam" id="PF07995">
    <property type="entry name" value="GSDH"/>
    <property type="match status" value="1"/>
</dbReference>
<keyword evidence="2 4" id="KW-0479">Metal-binding</keyword>
<dbReference type="SUPFAM" id="SSF46626">
    <property type="entry name" value="Cytochrome c"/>
    <property type="match status" value="1"/>
</dbReference>
<dbReference type="PANTHER" id="PTHR19328">
    <property type="entry name" value="HEDGEHOG-INTERACTING PROTEIN"/>
    <property type="match status" value="1"/>
</dbReference>
<evidence type="ECO:0000256" key="1">
    <source>
        <dbReference type="ARBA" id="ARBA00022617"/>
    </source>
</evidence>
<dbReference type="PROSITE" id="PS51257">
    <property type="entry name" value="PROKAR_LIPOPROTEIN"/>
    <property type="match status" value="1"/>
</dbReference>
<evidence type="ECO:0000313" key="8">
    <source>
        <dbReference type="Proteomes" id="UP001156666"/>
    </source>
</evidence>
<evidence type="ECO:0000256" key="3">
    <source>
        <dbReference type="ARBA" id="ARBA00023004"/>
    </source>
</evidence>
<dbReference type="InterPro" id="IPR035986">
    <property type="entry name" value="PKD_dom_sf"/>
</dbReference>
<dbReference type="SUPFAM" id="SSF50952">
    <property type="entry name" value="Soluble quinoprotein glucose dehydrogenase"/>
    <property type="match status" value="1"/>
</dbReference>
<gene>
    <name evidence="7" type="ORF">GCM10007940_33320</name>
</gene>
<name>A0AA37WEE3_9BACT</name>
<dbReference type="AlphaFoldDB" id="A0AA37WEE3"/>
<dbReference type="InterPro" id="IPR009056">
    <property type="entry name" value="Cyt_c-like_dom"/>
</dbReference>
<dbReference type="InterPro" id="IPR011041">
    <property type="entry name" value="Quinoprot_gluc/sorb_DH_b-prop"/>
</dbReference>
<dbReference type="PROSITE" id="PS50093">
    <property type="entry name" value="PKD"/>
    <property type="match status" value="1"/>
</dbReference>
<dbReference type="SUPFAM" id="SSF52317">
    <property type="entry name" value="Class I glutamine amidotransferase-like"/>
    <property type="match status" value="1"/>
</dbReference>
<dbReference type="PROSITE" id="PS51007">
    <property type="entry name" value="CYTC"/>
    <property type="match status" value="1"/>
</dbReference>
<reference evidence="7" key="2">
    <citation type="submission" date="2023-01" db="EMBL/GenBank/DDBJ databases">
        <title>Draft genome sequence of Portibacter lacus strain NBRC 108769.</title>
        <authorList>
            <person name="Sun Q."/>
            <person name="Mori K."/>
        </authorList>
    </citation>
    <scope>NUCLEOTIDE SEQUENCE</scope>
    <source>
        <strain evidence="7">NBRC 108769</strain>
    </source>
</reference>
<dbReference type="InterPro" id="IPR029010">
    <property type="entry name" value="ThuA-like"/>
</dbReference>
<dbReference type="GO" id="GO:0030246">
    <property type="term" value="F:carbohydrate binding"/>
    <property type="evidence" value="ECO:0007669"/>
    <property type="project" value="InterPro"/>
</dbReference>
<evidence type="ECO:0000256" key="4">
    <source>
        <dbReference type="PROSITE-ProRule" id="PRU00433"/>
    </source>
</evidence>
<dbReference type="Pfam" id="PF00034">
    <property type="entry name" value="Cytochrom_C"/>
    <property type="match status" value="1"/>
</dbReference>
<dbReference type="Gene3D" id="1.10.760.10">
    <property type="entry name" value="Cytochrome c-like domain"/>
    <property type="match status" value="1"/>
</dbReference>
<dbReference type="Pfam" id="PF03422">
    <property type="entry name" value="CBM_6"/>
    <property type="match status" value="1"/>
</dbReference>
<organism evidence="7 8">
    <name type="scientific">Portibacter lacus</name>
    <dbReference type="NCBI Taxonomy" id="1099794"/>
    <lineage>
        <taxon>Bacteria</taxon>
        <taxon>Pseudomonadati</taxon>
        <taxon>Bacteroidota</taxon>
        <taxon>Saprospiria</taxon>
        <taxon>Saprospirales</taxon>
        <taxon>Haliscomenobacteraceae</taxon>
        <taxon>Portibacter</taxon>
    </lineage>
</organism>
<dbReference type="GO" id="GO:0009055">
    <property type="term" value="F:electron transfer activity"/>
    <property type="evidence" value="ECO:0007669"/>
    <property type="project" value="InterPro"/>
</dbReference>
<dbReference type="CDD" id="cd04084">
    <property type="entry name" value="CBM6_xylanase-like"/>
    <property type="match status" value="1"/>
</dbReference>
<dbReference type="InterPro" id="IPR008979">
    <property type="entry name" value="Galactose-bd-like_sf"/>
</dbReference>
<evidence type="ECO:0008006" key="9">
    <source>
        <dbReference type="Google" id="ProtNLM"/>
    </source>
</evidence>
<protein>
    <recommendedName>
        <fullName evidence="9">PKD domain-containing protein</fullName>
    </recommendedName>
</protein>
<dbReference type="InterPro" id="IPR013783">
    <property type="entry name" value="Ig-like_fold"/>
</dbReference>
<dbReference type="SUPFAM" id="SSF49785">
    <property type="entry name" value="Galactose-binding domain-like"/>
    <property type="match status" value="1"/>
</dbReference>
<dbReference type="GO" id="GO:0020037">
    <property type="term" value="F:heme binding"/>
    <property type="evidence" value="ECO:0007669"/>
    <property type="project" value="InterPro"/>
</dbReference>
<proteinExistence type="predicted"/>
<dbReference type="Gene3D" id="3.40.50.880">
    <property type="match status" value="1"/>
</dbReference>
<dbReference type="PANTHER" id="PTHR19328:SF75">
    <property type="entry name" value="ALDOSE SUGAR DEHYDROGENASE YLII"/>
    <property type="match status" value="1"/>
</dbReference>
<dbReference type="InterPro" id="IPR011042">
    <property type="entry name" value="6-blade_b-propeller_TolB-like"/>
</dbReference>
<dbReference type="InterPro" id="IPR000601">
    <property type="entry name" value="PKD_dom"/>
</dbReference>
<feature type="domain" description="PKD" evidence="5">
    <location>
        <begin position="598"/>
        <end position="680"/>
    </location>
</feature>
<evidence type="ECO:0000259" key="5">
    <source>
        <dbReference type="PROSITE" id="PS50093"/>
    </source>
</evidence>
<dbReference type="CDD" id="cd00146">
    <property type="entry name" value="PKD"/>
    <property type="match status" value="1"/>
</dbReference>
<dbReference type="RefSeq" id="WP_235292663.1">
    <property type="nucleotide sequence ID" value="NZ_BSOH01000023.1"/>
</dbReference>
<dbReference type="Gene3D" id="2.60.40.10">
    <property type="entry name" value="Immunoglobulins"/>
    <property type="match status" value="1"/>
</dbReference>
<dbReference type="SUPFAM" id="SSF49299">
    <property type="entry name" value="PKD domain"/>
    <property type="match status" value="1"/>
</dbReference>
<keyword evidence="8" id="KW-1185">Reference proteome</keyword>
<dbReference type="Gene3D" id="2.120.10.30">
    <property type="entry name" value="TolB, C-terminal domain"/>
    <property type="match status" value="1"/>
</dbReference>